<dbReference type="InterPro" id="IPR049458">
    <property type="entry name" value="EpsG-like"/>
</dbReference>
<keyword evidence="1" id="KW-0812">Transmembrane</keyword>
<feature type="transmembrane region" description="Helical" evidence="1">
    <location>
        <begin position="32"/>
        <end position="51"/>
    </location>
</feature>
<accession>A0A7M1K9Q4</accession>
<keyword evidence="1" id="KW-0472">Membrane</keyword>
<gene>
    <name evidence="2" type="ORF">IMF22_15445</name>
</gene>
<name>A0A7M1K9Q4_9PSED</name>
<evidence type="ECO:0000313" key="3">
    <source>
        <dbReference type="Proteomes" id="UP000594923"/>
    </source>
</evidence>
<feature type="transmembrane region" description="Helical" evidence="1">
    <location>
        <begin position="339"/>
        <end position="356"/>
    </location>
</feature>
<dbReference type="AlphaFoldDB" id="A0A7M1K9Q4"/>
<dbReference type="RefSeq" id="WP_197623623.1">
    <property type="nucleotide sequence ID" value="NZ_CP063073.1"/>
</dbReference>
<dbReference type="Proteomes" id="UP000594923">
    <property type="component" value="Chromosome"/>
</dbReference>
<feature type="transmembrane region" description="Helical" evidence="1">
    <location>
        <begin position="6"/>
        <end position="25"/>
    </location>
</feature>
<feature type="transmembrane region" description="Helical" evidence="1">
    <location>
        <begin position="281"/>
        <end position="302"/>
    </location>
</feature>
<feature type="transmembrane region" description="Helical" evidence="1">
    <location>
        <begin position="176"/>
        <end position="202"/>
    </location>
</feature>
<dbReference type="EMBL" id="CP063073">
    <property type="protein sequence ID" value="QOQ72917.1"/>
    <property type="molecule type" value="Genomic_DNA"/>
</dbReference>
<dbReference type="Pfam" id="PF14897">
    <property type="entry name" value="EpsG"/>
    <property type="match status" value="1"/>
</dbReference>
<evidence type="ECO:0000313" key="2">
    <source>
        <dbReference type="EMBL" id="QOQ72917.1"/>
    </source>
</evidence>
<feature type="transmembrane region" description="Helical" evidence="1">
    <location>
        <begin position="208"/>
        <end position="230"/>
    </location>
</feature>
<sequence>MGMQFNLPLYLVFGFLVVVAAWDILSEHTRPRAVVSALMGVPLVLLATFRVPGVGNDDLAYLKMLHEIPSVLECSNIYCDYSYTTFNIEFGFFMLLSMLAALARNSYILFGVSSLVAVSLNVRSIRYFSPYFALGMLVYFTHFYLAKDLNAIRLGVASGLVFLAATYLHKKQYMLLVFYLALAMMVHVSSAIFIMPVVLYLLKPTRAVYLVLSVVLVLMASFVDSKWLLGQMAFISFISEKIDAYLTTAKYGYALPFFDLVNIKNLFLVAAGWVWSKQLELHYPTFRLAFCVFYCATFLRIVMGDFAILAGRGYASISMFEYVLLPMIAVHVFGKKRGFLIVAVYALGVLYMNLSSHRGGQVALKYFLTFYNLSRWAYEEYFVRVGWLGHGGR</sequence>
<feature type="transmembrane region" description="Helical" evidence="1">
    <location>
        <begin position="314"/>
        <end position="333"/>
    </location>
</feature>
<keyword evidence="1" id="KW-1133">Transmembrane helix</keyword>
<organism evidence="2 3">
    <name type="scientific">Pseudomonas poae</name>
    <dbReference type="NCBI Taxonomy" id="200451"/>
    <lineage>
        <taxon>Bacteria</taxon>
        <taxon>Pseudomonadati</taxon>
        <taxon>Pseudomonadota</taxon>
        <taxon>Gammaproteobacteria</taxon>
        <taxon>Pseudomonadales</taxon>
        <taxon>Pseudomonadaceae</taxon>
        <taxon>Pseudomonas</taxon>
    </lineage>
</organism>
<feature type="transmembrane region" description="Helical" evidence="1">
    <location>
        <begin position="90"/>
        <end position="116"/>
    </location>
</feature>
<proteinExistence type="predicted"/>
<evidence type="ECO:0000256" key="1">
    <source>
        <dbReference type="SAM" id="Phobius"/>
    </source>
</evidence>
<reference evidence="2 3" key="1">
    <citation type="submission" date="2020-10" db="EMBL/GenBank/DDBJ databases">
        <title>High quality whole genome sequence of Pseudomonas poae PMA22.</title>
        <authorList>
            <person name="Hernandez J.G."/>
            <person name="Rodriguez P."/>
            <person name="Cuevas C."/>
            <person name="de la Calle F."/>
            <person name="Galan B."/>
            <person name="Garcia J.L."/>
        </authorList>
    </citation>
    <scope>NUCLEOTIDE SEQUENCE [LARGE SCALE GENOMIC DNA]</scope>
    <source>
        <strain evidence="2 3">PMA22</strain>
    </source>
</reference>
<protein>
    <submittedName>
        <fullName evidence="2">EpsG family protein</fullName>
    </submittedName>
</protein>
<feature type="transmembrane region" description="Helical" evidence="1">
    <location>
        <begin position="128"/>
        <end position="145"/>
    </location>
</feature>
<feature type="transmembrane region" description="Helical" evidence="1">
    <location>
        <begin position="151"/>
        <end position="169"/>
    </location>
</feature>
<feature type="transmembrane region" description="Helical" evidence="1">
    <location>
        <begin position="251"/>
        <end position="275"/>
    </location>
</feature>